<evidence type="ECO:0000256" key="1">
    <source>
        <dbReference type="ARBA" id="ARBA00004651"/>
    </source>
</evidence>
<dbReference type="InterPro" id="IPR003691">
    <property type="entry name" value="FluC"/>
</dbReference>
<evidence type="ECO:0000256" key="10">
    <source>
        <dbReference type="HAMAP-Rule" id="MF_00454"/>
    </source>
</evidence>
<evidence type="ECO:0000313" key="12">
    <source>
        <dbReference type="Proteomes" id="UP001281130"/>
    </source>
</evidence>
<evidence type="ECO:0000256" key="8">
    <source>
        <dbReference type="ARBA" id="ARBA00035585"/>
    </source>
</evidence>
<comment type="function">
    <text evidence="9 10">Fluoride-specific ion channel. Important for reducing fluoride concentration in the cell, thus reducing its toxicity.</text>
</comment>
<keyword evidence="6 10" id="KW-0407">Ion channel</keyword>
<feature type="transmembrane region" description="Helical" evidence="10">
    <location>
        <begin position="94"/>
        <end position="111"/>
    </location>
</feature>
<reference evidence="11" key="1">
    <citation type="submission" date="2023-11" db="EMBL/GenBank/DDBJ databases">
        <title>MicrobeMod: A computational toolkit for identifying prokaryotic methylation and restriction-modification with nanopore sequencing.</title>
        <authorList>
            <person name="Crits-Christoph A."/>
            <person name="Kang S.C."/>
            <person name="Lee H."/>
            <person name="Ostrov N."/>
        </authorList>
    </citation>
    <scope>NUCLEOTIDE SEQUENCE</scope>
    <source>
        <strain evidence="11">ATCC 51242</strain>
    </source>
</reference>
<evidence type="ECO:0000256" key="7">
    <source>
        <dbReference type="ARBA" id="ARBA00035120"/>
    </source>
</evidence>
<evidence type="ECO:0000256" key="5">
    <source>
        <dbReference type="ARBA" id="ARBA00023136"/>
    </source>
</evidence>
<feature type="transmembrane region" description="Helical" evidence="10">
    <location>
        <begin position="131"/>
        <end position="149"/>
    </location>
</feature>
<proteinExistence type="inferred from homology"/>
<dbReference type="AlphaFoldDB" id="A0AB35T0C1"/>
<comment type="caution">
    <text evidence="11">The sequence shown here is derived from an EMBL/GenBank/DDBJ whole genome shotgun (WGS) entry which is preliminary data.</text>
</comment>
<dbReference type="GO" id="GO:0062054">
    <property type="term" value="F:fluoride channel activity"/>
    <property type="evidence" value="ECO:0007669"/>
    <property type="project" value="UniProtKB-UniRule"/>
</dbReference>
<dbReference type="Pfam" id="PF02537">
    <property type="entry name" value="CRCB"/>
    <property type="match status" value="1"/>
</dbReference>
<sequence>MGSEADCERVIRAAHERGVASAMAYSGPEDGVAAIFVMIIDEPPLIESFLPELKRLAPEAGISVSFERLAHVSPSDFLRGGAHRPRPFRTNLENVGLVFLGGAFGGSGRVLLEAGARYVTPAYEVFPWGTLVANVVGSFFIAVLGVLLLERFISERERMFWILGFLGSFTTFSAFIFQIDRGWELSPTLSALYAGSSMFLGLAAALLGILATRRFVR</sequence>
<keyword evidence="2 10" id="KW-1003">Cell membrane</keyword>
<comment type="catalytic activity">
    <reaction evidence="8">
        <text>fluoride(in) = fluoride(out)</text>
        <dbReference type="Rhea" id="RHEA:76159"/>
        <dbReference type="ChEBI" id="CHEBI:17051"/>
    </reaction>
    <physiologicalReaction direction="left-to-right" evidence="8">
        <dbReference type="Rhea" id="RHEA:76160"/>
    </physiologicalReaction>
</comment>
<evidence type="ECO:0000256" key="6">
    <source>
        <dbReference type="ARBA" id="ARBA00023303"/>
    </source>
</evidence>
<evidence type="ECO:0000256" key="9">
    <source>
        <dbReference type="ARBA" id="ARBA00049940"/>
    </source>
</evidence>
<keyword evidence="10" id="KW-0813">Transport</keyword>
<dbReference type="Proteomes" id="UP001281130">
    <property type="component" value="Unassembled WGS sequence"/>
</dbReference>
<comment type="activity regulation">
    <text evidence="10">Na(+) is not transported, but it plays an essential structural role and its presence is essential for fluoride channel function.</text>
</comment>
<dbReference type="GO" id="GO:0005886">
    <property type="term" value="C:plasma membrane"/>
    <property type="evidence" value="ECO:0007669"/>
    <property type="project" value="UniProtKB-SubCell"/>
</dbReference>
<dbReference type="HAMAP" id="MF_00454">
    <property type="entry name" value="FluC"/>
    <property type="match status" value="1"/>
</dbReference>
<organism evidence="11 12">
    <name type="scientific">Rubrobacter radiotolerans</name>
    <name type="common">Arthrobacter radiotolerans</name>
    <dbReference type="NCBI Taxonomy" id="42256"/>
    <lineage>
        <taxon>Bacteria</taxon>
        <taxon>Bacillati</taxon>
        <taxon>Actinomycetota</taxon>
        <taxon>Rubrobacteria</taxon>
        <taxon>Rubrobacterales</taxon>
        <taxon>Rubrobacteraceae</taxon>
        <taxon>Rubrobacter</taxon>
    </lineage>
</organism>
<gene>
    <name evidence="10" type="primary">fluC</name>
    <name evidence="10" type="synonym">crcB</name>
    <name evidence="11" type="ORF">SIL72_00430</name>
</gene>
<keyword evidence="10" id="KW-0406">Ion transport</keyword>
<evidence type="ECO:0000256" key="4">
    <source>
        <dbReference type="ARBA" id="ARBA00022989"/>
    </source>
</evidence>
<dbReference type="GO" id="GO:0140114">
    <property type="term" value="P:cellular detoxification of fluoride"/>
    <property type="evidence" value="ECO:0007669"/>
    <property type="project" value="UniProtKB-UniRule"/>
</dbReference>
<keyword evidence="3 10" id="KW-0812">Transmembrane</keyword>
<dbReference type="GO" id="GO:0046872">
    <property type="term" value="F:metal ion binding"/>
    <property type="evidence" value="ECO:0007669"/>
    <property type="project" value="UniProtKB-KW"/>
</dbReference>
<comment type="similarity">
    <text evidence="7 10">Belongs to the fluoride channel Fluc/FEX (TC 1.A.43) family.</text>
</comment>
<feature type="transmembrane region" description="Helical" evidence="10">
    <location>
        <begin position="161"/>
        <end position="179"/>
    </location>
</feature>
<keyword evidence="10" id="KW-0915">Sodium</keyword>
<feature type="binding site" evidence="10">
    <location>
        <position position="170"/>
    </location>
    <ligand>
        <name>Na(+)</name>
        <dbReference type="ChEBI" id="CHEBI:29101"/>
        <note>structural</note>
    </ligand>
</feature>
<keyword evidence="5 10" id="KW-0472">Membrane</keyword>
<dbReference type="PANTHER" id="PTHR28259:SF1">
    <property type="entry name" value="FLUORIDE EXPORT PROTEIN 1-RELATED"/>
    <property type="match status" value="1"/>
</dbReference>
<protein>
    <recommendedName>
        <fullName evidence="10">Fluoride-specific ion channel FluC</fullName>
    </recommendedName>
</protein>
<evidence type="ECO:0000256" key="2">
    <source>
        <dbReference type="ARBA" id="ARBA00022475"/>
    </source>
</evidence>
<dbReference type="RefSeq" id="WP_051589824.1">
    <property type="nucleotide sequence ID" value="NZ_CP007514.1"/>
</dbReference>
<dbReference type="PANTHER" id="PTHR28259">
    <property type="entry name" value="FLUORIDE EXPORT PROTEIN 1-RELATED"/>
    <property type="match status" value="1"/>
</dbReference>
<feature type="binding site" evidence="10">
    <location>
        <position position="167"/>
    </location>
    <ligand>
        <name>Na(+)</name>
        <dbReference type="ChEBI" id="CHEBI:29101"/>
        <note>structural</note>
    </ligand>
</feature>
<accession>A0AB35T0C1</accession>
<feature type="transmembrane region" description="Helical" evidence="10">
    <location>
        <begin position="191"/>
        <end position="211"/>
    </location>
</feature>
<dbReference type="EMBL" id="JAWXXX010000001">
    <property type="protein sequence ID" value="MDX5892482.1"/>
    <property type="molecule type" value="Genomic_DNA"/>
</dbReference>
<name>A0AB35T0C1_RUBRA</name>
<evidence type="ECO:0000313" key="11">
    <source>
        <dbReference type="EMBL" id="MDX5892482.1"/>
    </source>
</evidence>
<evidence type="ECO:0000256" key="3">
    <source>
        <dbReference type="ARBA" id="ARBA00022692"/>
    </source>
</evidence>
<comment type="subcellular location">
    <subcellularLocation>
        <location evidence="1 10">Cell membrane</location>
        <topology evidence="1 10">Multi-pass membrane protein</topology>
    </subcellularLocation>
</comment>
<keyword evidence="10" id="KW-0479">Metal-binding</keyword>
<keyword evidence="4 10" id="KW-1133">Transmembrane helix</keyword>